<dbReference type="AlphaFoldDB" id="A0A832A2X5"/>
<dbReference type="InterPro" id="IPR007072">
    <property type="entry name" value="RNMT_CmcI"/>
</dbReference>
<dbReference type="EMBL" id="DSTK01000038">
    <property type="protein sequence ID" value="HFK98220.1"/>
    <property type="molecule type" value="Genomic_DNA"/>
</dbReference>
<dbReference type="GO" id="GO:0032259">
    <property type="term" value="P:methylation"/>
    <property type="evidence" value="ECO:0007669"/>
    <property type="project" value="UniProtKB-KW"/>
</dbReference>
<name>A0A832A2X5_9BACT</name>
<dbReference type="GO" id="GO:0008168">
    <property type="term" value="F:methyltransferase activity"/>
    <property type="evidence" value="ECO:0007669"/>
    <property type="project" value="UniProtKB-KW"/>
</dbReference>
<dbReference type="InterPro" id="IPR029063">
    <property type="entry name" value="SAM-dependent_MTases_sf"/>
</dbReference>
<comment type="caution">
    <text evidence="3">The sequence shown here is derived from an EMBL/GenBank/DDBJ whole genome shotgun (WGS) entry which is preliminary data.</text>
</comment>
<dbReference type="Gene3D" id="3.40.50.150">
    <property type="entry name" value="Vaccinia Virus protein VP39"/>
    <property type="match status" value="1"/>
</dbReference>
<dbReference type="GO" id="GO:0008610">
    <property type="term" value="P:lipid biosynthetic process"/>
    <property type="evidence" value="ECO:0007669"/>
    <property type="project" value="InterPro"/>
</dbReference>
<reference evidence="3" key="1">
    <citation type="journal article" date="2020" name="mSystems">
        <title>Genome- and Community-Level Interaction Insights into Carbon Utilization and Element Cycling Functions of Hydrothermarchaeota in Hydrothermal Sediment.</title>
        <authorList>
            <person name="Zhou Z."/>
            <person name="Liu Y."/>
            <person name="Xu W."/>
            <person name="Pan J."/>
            <person name="Luo Z.H."/>
            <person name="Li M."/>
        </authorList>
    </citation>
    <scope>NUCLEOTIDE SEQUENCE [LARGE SCALE GENOMIC DNA]</scope>
    <source>
        <strain evidence="3">SpSt-456</strain>
    </source>
</reference>
<dbReference type="GO" id="GO:0005886">
    <property type="term" value="C:plasma membrane"/>
    <property type="evidence" value="ECO:0007669"/>
    <property type="project" value="TreeGrafter"/>
</dbReference>
<evidence type="ECO:0000256" key="1">
    <source>
        <dbReference type="ARBA" id="ARBA00022603"/>
    </source>
</evidence>
<accession>A0A832A2X5</accession>
<gene>
    <name evidence="3" type="ORF">ENS06_12990</name>
</gene>
<evidence type="ECO:0000313" key="3">
    <source>
        <dbReference type="EMBL" id="HFK98220.1"/>
    </source>
</evidence>
<dbReference type="SUPFAM" id="SSF53335">
    <property type="entry name" value="S-adenosyl-L-methionine-dependent methyltransferases"/>
    <property type="match status" value="1"/>
</dbReference>
<dbReference type="GO" id="GO:0071770">
    <property type="term" value="P:DIM/DIP cell wall layer assembly"/>
    <property type="evidence" value="ECO:0007669"/>
    <property type="project" value="TreeGrafter"/>
</dbReference>
<dbReference type="PANTHER" id="PTHR40048">
    <property type="entry name" value="RHAMNOSYL O-METHYLTRANSFERASE"/>
    <property type="match status" value="1"/>
</dbReference>
<proteinExistence type="predicted"/>
<keyword evidence="2" id="KW-0808">Transferase</keyword>
<protein>
    <submittedName>
        <fullName evidence="3">Cephalosporin hydroxylase</fullName>
    </submittedName>
</protein>
<organism evidence="3">
    <name type="scientific">Desulfacinum infernum</name>
    <dbReference type="NCBI Taxonomy" id="35837"/>
    <lineage>
        <taxon>Bacteria</taxon>
        <taxon>Pseudomonadati</taxon>
        <taxon>Thermodesulfobacteriota</taxon>
        <taxon>Syntrophobacteria</taxon>
        <taxon>Syntrophobacterales</taxon>
        <taxon>Syntrophobacteraceae</taxon>
        <taxon>Desulfacinum</taxon>
    </lineage>
</organism>
<evidence type="ECO:0000256" key="2">
    <source>
        <dbReference type="ARBA" id="ARBA00022679"/>
    </source>
</evidence>
<keyword evidence="1" id="KW-0489">Methyltransferase</keyword>
<dbReference type="Pfam" id="PF04989">
    <property type="entry name" value="RMNT_CmcI"/>
    <property type="match status" value="1"/>
</dbReference>
<sequence length="183" mass="20825">MGVPTLKCPLDLWIYQEILWTRRPDLIVECGTAYGGSALFLASMCDLLGHGHVVSVDIRPCAERPRHARITYLLGDSTSPEIFQTVRNLAFREDHVMVLLDSDHRCDHVLRELRLYAPLVSVGQYLIVEDTNINGHPVLEDFGPGPMEAVELFLEEDGRFLADRSMERFGLTFNPKGYLKRIR</sequence>
<dbReference type="PANTHER" id="PTHR40048:SF1">
    <property type="entry name" value="RHAMNOSYL O-METHYLTRANSFERASE"/>
    <property type="match status" value="1"/>
</dbReference>